<dbReference type="NCBIfam" id="TIGR01640">
    <property type="entry name" value="F_box_assoc_1"/>
    <property type="match status" value="1"/>
</dbReference>
<comment type="caution">
    <text evidence="2">The sequence shown here is derived from an EMBL/GenBank/DDBJ whole genome shotgun (WGS) entry which is preliminary data.</text>
</comment>
<evidence type="ECO:0000259" key="1">
    <source>
        <dbReference type="Pfam" id="PF07734"/>
    </source>
</evidence>
<organism evidence="2 3">
    <name type="scientific">Rhododendron griersonianum</name>
    <dbReference type="NCBI Taxonomy" id="479676"/>
    <lineage>
        <taxon>Eukaryota</taxon>
        <taxon>Viridiplantae</taxon>
        <taxon>Streptophyta</taxon>
        <taxon>Embryophyta</taxon>
        <taxon>Tracheophyta</taxon>
        <taxon>Spermatophyta</taxon>
        <taxon>Magnoliopsida</taxon>
        <taxon>eudicotyledons</taxon>
        <taxon>Gunneridae</taxon>
        <taxon>Pentapetalae</taxon>
        <taxon>asterids</taxon>
        <taxon>Ericales</taxon>
        <taxon>Ericaceae</taxon>
        <taxon>Ericoideae</taxon>
        <taxon>Rhodoreae</taxon>
        <taxon>Rhododendron</taxon>
    </lineage>
</organism>
<dbReference type="Proteomes" id="UP000823749">
    <property type="component" value="Chromosome 5"/>
</dbReference>
<proteinExistence type="predicted"/>
<dbReference type="Pfam" id="PF07734">
    <property type="entry name" value="FBA_1"/>
    <property type="match status" value="1"/>
</dbReference>
<keyword evidence="3" id="KW-1185">Reference proteome</keyword>
<name>A0AAV6K6F3_9ERIC</name>
<dbReference type="InterPro" id="IPR017451">
    <property type="entry name" value="F-box-assoc_interact_dom"/>
</dbReference>
<sequence>MGRPFRPPSIVLWNPATTEVNMLPKSLFDFPPYKPVSYCLVGFGFDGNAKTYKVVKLVSFEVGDDEVNYAEVYTSSSGCWRFLPIRGNFQDVELCITDNSMYTNDGVLHWSLLQRGYTAVASFDMGEEVFRVTPLPKKFNLFPYTDDRRKFHSLKLLKDSLVVICSFHEDGCTTFVHWLMKANHEVDDDDPESSWFRVSTWGPLPGFYTSLGFWQNNELLIRTGCSTLEFDGLPFLYDIVT</sequence>
<dbReference type="InterPro" id="IPR050796">
    <property type="entry name" value="SCF_F-box_component"/>
</dbReference>
<dbReference type="PANTHER" id="PTHR31672">
    <property type="entry name" value="BNACNNG10540D PROTEIN"/>
    <property type="match status" value="1"/>
</dbReference>
<evidence type="ECO:0000313" key="3">
    <source>
        <dbReference type="Proteomes" id="UP000823749"/>
    </source>
</evidence>
<dbReference type="AlphaFoldDB" id="A0AAV6K6F3"/>
<feature type="domain" description="F-box associated beta-propeller type 1" evidence="1">
    <location>
        <begin position="9"/>
        <end position="146"/>
    </location>
</feature>
<reference evidence="2" key="1">
    <citation type="submission" date="2020-08" db="EMBL/GenBank/DDBJ databases">
        <title>Plant Genome Project.</title>
        <authorList>
            <person name="Zhang R.-G."/>
        </authorList>
    </citation>
    <scope>NUCLEOTIDE SEQUENCE</scope>
    <source>
        <strain evidence="2">WSP0</strain>
        <tissue evidence="2">Leaf</tissue>
    </source>
</reference>
<dbReference type="EMBL" id="JACTNZ010000005">
    <property type="protein sequence ID" value="KAG5548010.1"/>
    <property type="molecule type" value="Genomic_DNA"/>
</dbReference>
<dbReference type="PANTHER" id="PTHR31672:SF13">
    <property type="entry name" value="F-BOX PROTEIN CPR30-LIKE"/>
    <property type="match status" value="1"/>
</dbReference>
<accession>A0AAV6K6F3</accession>
<evidence type="ECO:0000313" key="2">
    <source>
        <dbReference type="EMBL" id="KAG5548010.1"/>
    </source>
</evidence>
<protein>
    <recommendedName>
        <fullName evidence="1">F-box associated beta-propeller type 1 domain-containing protein</fullName>
    </recommendedName>
</protein>
<dbReference type="InterPro" id="IPR006527">
    <property type="entry name" value="F-box-assoc_dom_typ1"/>
</dbReference>
<gene>
    <name evidence="2" type="ORF">RHGRI_013639</name>
</gene>